<dbReference type="PANTHER" id="PTHR14365:SF1">
    <property type="entry name" value="APOPTOSIS REGULATORY PROTEIN SIVA"/>
    <property type="match status" value="1"/>
</dbReference>
<dbReference type="GO" id="GO:0005175">
    <property type="term" value="F:CD27 receptor binding"/>
    <property type="evidence" value="ECO:0007669"/>
    <property type="project" value="TreeGrafter"/>
</dbReference>
<reference evidence="1 2" key="1">
    <citation type="submission" date="2019-01" db="EMBL/GenBank/DDBJ databases">
        <title>A draft genome assembly of the solar-powered sea slug Elysia chlorotica.</title>
        <authorList>
            <person name="Cai H."/>
            <person name="Li Q."/>
            <person name="Fang X."/>
            <person name="Li J."/>
            <person name="Curtis N.E."/>
            <person name="Altenburger A."/>
            <person name="Shibata T."/>
            <person name="Feng M."/>
            <person name="Maeda T."/>
            <person name="Schwartz J.A."/>
            <person name="Shigenobu S."/>
            <person name="Lundholm N."/>
            <person name="Nishiyama T."/>
            <person name="Yang H."/>
            <person name="Hasebe M."/>
            <person name="Li S."/>
            <person name="Pierce S.K."/>
            <person name="Wang J."/>
        </authorList>
    </citation>
    <scope>NUCLEOTIDE SEQUENCE [LARGE SCALE GENOMIC DNA]</scope>
    <source>
        <strain evidence="1">EC2010</strain>
        <tissue evidence="1">Whole organism of an adult</tissue>
    </source>
</reference>
<organism evidence="1 2">
    <name type="scientific">Elysia chlorotica</name>
    <name type="common">Eastern emerald elysia</name>
    <name type="synonym">Sea slug</name>
    <dbReference type="NCBI Taxonomy" id="188477"/>
    <lineage>
        <taxon>Eukaryota</taxon>
        <taxon>Metazoa</taxon>
        <taxon>Spiralia</taxon>
        <taxon>Lophotrochozoa</taxon>
        <taxon>Mollusca</taxon>
        <taxon>Gastropoda</taxon>
        <taxon>Heterobranchia</taxon>
        <taxon>Euthyneura</taxon>
        <taxon>Panpulmonata</taxon>
        <taxon>Sacoglossa</taxon>
        <taxon>Placobranchoidea</taxon>
        <taxon>Plakobranchidae</taxon>
        <taxon>Elysia</taxon>
    </lineage>
</organism>
<keyword evidence="2" id="KW-1185">Reference proteome</keyword>
<dbReference type="AlphaFoldDB" id="A0A433SST7"/>
<dbReference type="Pfam" id="PF05458">
    <property type="entry name" value="Siva"/>
    <property type="match status" value="2"/>
</dbReference>
<dbReference type="InterPro" id="IPR022773">
    <property type="entry name" value="Siva"/>
</dbReference>
<dbReference type="GO" id="GO:0097191">
    <property type="term" value="P:extrinsic apoptotic signaling pathway"/>
    <property type="evidence" value="ECO:0007669"/>
    <property type="project" value="TreeGrafter"/>
</dbReference>
<name>A0A433SST7_ELYCH</name>
<proteinExistence type="predicted"/>
<evidence type="ECO:0000313" key="2">
    <source>
        <dbReference type="Proteomes" id="UP000271974"/>
    </source>
</evidence>
<dbReference type="OrthoDB" id="60860at2759"/>
<dbReference type="Proteomes" id="UP000271974">
    <property type="component" value="Unassembled WGS sequence"/>
</dbReference>
<accession>A0A433SST7</accession>
<dbReference type="PANTHER" id="PTHR14365">
    <property type="entry name" value="APOPTOSIS REGULATORY PROTEIN SIVA"/>
    <property type="match status" value="1"/>
</dbReference>
<gene>
    <name evidence="1" type="ORF">EGW08_019918</name>
</gene>
<evidence type="ECO:0000313" key="1">
    <source>
        <dbReference type="EMBL" id="RUS72326.1"/>
    </source>
</evidence>
<sequence>MPKRNNPFGDHSSLQLKTHVGEKEVDKGVCKQTRMQTVYERTQALLFKGMKQNTDSDMAVDVNDNHTSYGSISCDAQHSEKSSLKQMHLNKNCEIVAESVEMETDFDVQEHQRETFLKLPSSFVFHAPAADHCETSTLPTFGFNFGRSSGSMSPSDHRANCSEKYSHERNQRLEQSSQTKNAFSLLMQSHVKNAGSSQKSLCQACHNCRHPVSVRDIVKCQFCEQYICSGCMRQCQGCFLHYCQLCSMMNYEQVTERAFCLTCSGR</sequence>
<comment type="caution">
    <text evidence="1">The sequence shown here is derived from an EMBL/GenBank/DDBJ whole genome shotgun (WGS) entry which is preliminary data.</text>
</comment>
<dbReference type="EMBL" id="RQTK01001081">
    <property type="protein sequence ID" value="RUS72326.1"/>
    <property type="molecule type" value="Genomic_DNA"/>
</dbReference>
<dbReference type="STRING" id="188477.A0A433SST7"/>
<protein>
    <submittedName>
        <fullName evidence="1">Uncharacterized protein</fullName>
    </submittedName>
</protein>